<evidence type="ECO:0000256" key="10">
    <source>
        <dbReference type="ARBA" id="ARBA00022984"/>
    </source>
</evidence>
<dbReference type="Pfam" id="PF01820">
    <property type="entry name" value="Dala_Dala_lig_N"/>
    <property type="match status" value="1"/>
</dbReference>
<evidence type="ECO:0000259" key="17">
    <source>
        <dbReference type="PROSITE" id="PS50975"/>
    </source>
</evidence>
<feature type="active site" evidence="14">
    <location>
        <position position="268"/>
    </location>
</feature>
<dbReference type="PANTHER" id="PTHR23132">
    <property type="entry name" value="D-ALANINE--D-ALANINE LIGASE"/>
    <property type="match status" value="1"/>
</dbReference>
<keyword evidence="6 13" id="KW-0436">Ligase</keyword>
<name>A0A420W903_9BACT</name>
<dbReference type="PIRSF" id="PIRSF039102">
    <property type="entry name" value="Ddl/VanB"/>
    <property type="match status" value="1"/>
</dbReference>
<dbReference type="GO" id="GO:0009252">
    <property type="term" value="P:peptidoglycan biosynthetic process"/>
    <property type="evidence" value="ECO:0007669"/>
    <property type="project" value="UniProtKB-UniRule"/>
</dbReference>
<dbReference type="EC" id="6.3.2.4" evidence="4 13"/>
<evidence type="ECO:0000256" key="4">
    <source>
        <dbReference type="ARBA" id="ARBA00012216"/>
    </source>
</evidence>
<dbReference type="SUPFAM" id="SSF52440">
    <property type="entry name" value="PreATP-grasp domain"/>
    <property type="match status" value="1"/>
</dbReference>
<keyword evidence="5 13" id="KW-0963">Cytoplasm</keyword>
<dbReference type="Gene3D" id="3.30.470.20">
    <property type="entry name" value="ATP-grasp fold, B domain"/>
    <property type="match status" value="1"/>
</dbReference>
<keyword evidence="19" id="KW-1185">Reference proteome</keyword>
<gene>
    <name evidence="13" type="primary">ddl</name>
    <name evidence="18" type="ORF">C7457_0697</name>
</gene>
<dbReference type="OrthoDB" id="9813261at2"/>
<dbReference type="InterPro" id="IPR013815">
    <property type="entry name" value="ATP_grasp_subdomain_1"/>
</dbReference>
<comment type="cofactor">
    <cofactor evidence="1">
        <name>Mn(2+)</name>
        <dbReference type="ChEBI" id="CHEBI:29035"/>
    </cofactor>
</comment>
<evidence type="ECO:0000256" key="6">
    <source>
        <dbReference type="ARBA" id="ARBA00022598"/>
    </source>
</evidence>
<dbReference type="GO" id="GO:0008716">
    <property type="term" value="F:D-alanine-D-alanine ligase activity"/>
    <property type="evidence" value="ECO:0007669"/>
    <property type="project" value="UniProtKB-UniRule"/>
</dbReference>
<evidence type="ECO:0000313" key="18">
    <source>
        <dbReference type="EMBL" id="RKQ63813.1"/>
    </source>
</evidence>
<keyword evidence="15" id="KW-0464">Manganese</keyword>
<evidence type="ECO:0000256" key="1">
    <source>
        <dbReference type="ARBA" id="ARBA00001936"/>
    </source>
</evidence>
<dbReference type="RefSeq" id="WP_121170050.1">
    <property type="nucleotide sequence ID" value="NZ_RBIE01000001.1"/>
</dbReference>
<comment type="function">
    <text evidence="13">Cell wall formation.</text>
</comment>
<feature type="binding site" evidence="15">
    <location>
        <position position="244"/>
    </location>
    <ligand>
        <name>Mg(2+)</name>
        <dbReference type="ChEBI" id="CHEBI:18420"/>
        <label>1</label>
    </ligand>
</feature>
<keyword evidence="11 13" id="KW-0961">Cell wall biogenesis/degradation</keyword>
<dbReference type="GO" id="GO:0071555">
    <property type="term" value="P:cell wall organization"/>
    <property type="evidence" value="ECO:0007669"/>
    <property type="project" value="UniProtKB-KW"/>
</dbReference>
<evidence type="ECO:0000256" key="16">
    <source>
        <dbReference type="PROSITE-ProRule" id="PRU00409"/>
    </source>
</evidence>
<comment type="subcellular location">
    <subcellularLocation>
        <location evidence="2 13">Cytoplasm</location>
    </subcellularLocation>
</comment>
<dbReference type="InterPro" id="IPR011127">
    <property type="entry name" value="Dala_Dala_lig_N"/>
</dbReference>
<comment type="caution">
    <text evidence="18">The sequence shown here is derived from an EMBL/GenBank/DDBJ whole genome shotgun (WGS) entry which is preliminary data.</text>
</comment>
<evidence type="ECO:0000256" key="14">
    <source>
        <dbReference type="PIRSR" id="PIRSR039102-1"/>
    </source>
</evidence>
<dbReference type="PROSITE" id="PS00844">
    <property type="entry name" value="DALA_DALA_LIGASE_2"/>
    <property type="match status" value="1"/>
</dbReference>
<dbReference type="NCBIfam" id="TIGR01205">
    <property type="entry name" value="D_ala_D_alaTIGR"/>
    <property type="match status" value="1"/>
</dbReference>
<proteinExistence type="inferred from homology"/>
<dbReference type="InterPro" id="IPR000291">
    <property type="entry name" value="D-Ala_lig_Van_CS"/>
</dbReference>
<dbReference type="SUPFAM" id="SSF56059">
    <property type="entry name" value="Glutathione synthetase ATP-binding domain-like"/>
    <property type="match status" value="1"/>
</dbReference>
<dbReference type="UniPathway" id="UPA00219"/>
<dbReference type="GO" id="GO:0005737">
    <property type="term" value="C:cytoplasm"/>
    <property type="evidence" value="ECO:0007669"/>
    <property type="project" value="UniProtKB-SubCell"/>
</dbReference>
<organism evidence="18 19">
    <name type="scientific">Thermovibrio guaymasensis</name>
    <dbReference type="NCBI Taxonomy" id="240167"/>
    <lineage>
        <taxon>Bacteria</taxon>
        <taxon>Pseudomonadati</taxon>
        <taxon>Aquificota</taxon>
        <taxon>Aquificia</taxon>
        <taxon>Desulfurobacteriales</taxon>
        <taxon>Desulfurobacteriaceae</taxon>
        <taxon>Thermovibrio</taxon>
    </lineage>
</organism>
<evidence type="ECO:0000256" key="3">
    <source>
        <dbReference type="ARBA" id="ARBA00010871"/>
    </source>
</evidence>
<dbReference type="Gene3D" id="3.30.1490.20">
    <property type="entry name" value="ATP-grasp fold, A domain"/>
    <property type="match status" value="1"/>
</dbReference>
<evidence type="ECO:0000256" key="9">
    <source>
        <dbReference type="ARBA" id="ARBA00022960"/>
    </source>
</evidence>
<dbReference type="NCBIfam" id="NF002378">
    <property type="entry name" value="PRK01372.1"/>
    <property type="match status" value="1"/>
</dbReference>
<comment type="similarity">
    <text evidence="3 13">Belongs to the D-alanine--D-alanine ligase family.</text>
</comment>
<dbReference type="PROSITE" id="PS00843">
    <property type="entry name" value="DALA_DALA_LIGASE_1"/>
    <property type="match status" value="1"/>
</dbReference>
<dbReference type="Gene3D" id="3.40.50.20">
    <property type="match status" value="1"/>
</dbReference>
<evidence type="ECO:0000256" key="13">
    <source>
        <dbReference type="HAMAP-Rule" id="MF_00047"/>
    </source>
</evidence>
<keyword evidence="10 13" id="KW-0573">Peptidoglycan synthesis</keyword>
<dbReference type="GO" id="GO:0005524">
    <property type="term" value="F:ATP binding"/>
    <property type="evidence" value="ECO:0007669"/>
    <property type="project" value="UniProtKB-UniRule"/>
</dbReference>
<sequence length="291" mass="31993">MKVAVIYGGPSPEAEVSKKSAESVIRALNNLGHQVFPLELSPELPFKLREVSPDKAFLVLHGSPGEDGTVQGLLDIMGIPYTGCGVISSALSMDKDYTKRLLSSYGIPVPSGITLFKGDKLEMVEIPCIVKPARAGSSVGVTLVKEEKKLDKALEEAFRYDDKVLVEEYLPGRELTVAVLNGRALSPIEIVPGGEFYDFTAKYSSPVTKYKVPAELPFKLERKLRSIAEKVYKVLDCRGAVRVDFRLNWYGSPFVLEVNTIPGLTERSLLPKAAQAEGISFEELIKEMLRT</sequence>
<dbReference type="PANTHER" id="PTHR23132:SF23">
    <property type="entry name" value="D-ALANINE--D-ALANINE LIGASE B"/>
    <property type="match status" value="1"/>
</dbReference>
<keyword evidence="7 16" id="KW-0547">Nucleotide-binding</keyword>
<feature type="active site" evidence="14">
    <location>
        <position position="137"/>
    </location>
</feature>
<dbReference type="NCBIfam" id="NF002528">
    <property type="entry name" value="PRK01966.1-4"/>
    <property type="match status" value="1"/>
</dbReference>
<comment type="catalytic activity">
    <reaction evidence="12 13">
        <text>2 D-alanine + ATP = D-alanyl-D-alanine + ADP + phosphate + H(+)</text>
        <dbReference type="Rhea" id="RHEA:11224"/>
        <dbReference type="ChEBI" id="CHEBI:15378"/>
        <dbReference type="ChEBI" id="CHEBI:30616"/>
        <dbReference type="ChEBI" id="CHEBI:43474"/>
        <dbReference type="ChEBI" id="CHEBI:57416"/>
        <dbReference type="ChEBI" id="CHEBI:57822"/>
        <dbReference type="ChEBI" id="CHEBI:456216"/>
        <dbReference type="EC" id="6.3.2.4"/>
    </reaction>
</comment>
<evidence type="ECO:0000256" key="15">
    <source>
        <dbReference type="PIRSR" id="PIRSR039102-3"/>
    </source>
</evidence>
<feature type="domain" description="ATP-grasp" evidence="17">
    <location>
        <begin position="99"/>
        <end position="290"/>
    </location>
</feature>
<evidence type="ECO:0000313" key="19">
    <source>
        <dbReference type="Proteomes" id="UP000280881"/>
    </source>
</evidence>
<dbReference type="PROSITE" id="PS50975">
    <property type="entry name" value="ATP_GRASP"/>
    <property type="match status" value="1"/>
</dbReference>
<dbReference type="HAMAP" id="MF_00047">
    <property type="entry name" value="Dala_Dala_lig"/>
    <property type="match status" value="1"/>
</dbReference>
<comment type="cofactor">
    <cofactor evidence="15">
        <name>Mg(2+)</name>
        <dbReference type="ChEBI" id="CHEBI:18420"/>
    </cofactor>
    <cofactor evidence="15">
        <name>Mn(2+)</name>
        <dbReference type="ChEBI" id="CHEBI:29035"/>
    </cofactor>
    <text evidence="15">Binds 2 magnesium or manganese ions per subunit.</text>
</comment>
<dbReference type="InterPro" id="IPR005905">
    <property type="entry name" value="D_ala_D_ala"/>
</dbReference>
<accession>A0A420W903</accession>
<evidence type="ECO:0000256" key="8">
    <source>
        <dbReference type="ARBA" id="ARBA00022840"/>
    </source>
</evidence>
<evidence type="ECO:0000256" key="12">
    <source>
        <dbReference type="ARBA" id="ARBA00047614"/>
    </source>
</evidence>
<feature type="binding site" evidence="15">
    <location>
        <position position="259"/>
    </location>
    <ligand>
        <name>Mg(2+)</name>
        <dbReference type="ChEBI" id="CHEBI:18420"/>
        <label>2</label>
    </ligand>
</feature>
<dbReference type="GO" id="GO:0046872">
    <property type="term" value="F:metal ion binding"/>
    <property type="evidence" value="ECO:0007669"/>
    <property type="project" value="UniProtKB-KW"/>
</dbReference>
<feature type="binding site" evidence="15">
    <location>
        <position position="257"/>
    </location>
    <ligand>
        <name>Mg(2+)</name>
        <dbReference type="ChEBI" id="CHEBI:18420"/>
        <label>2</label>
    </ligand>
</feature>
<dbReference type="Proteomes" id="UP000280881">
    <property type="component" value="Unassembled WGS sequence"/>
</dbReference>
<feature type="active site" evidence="14">
    <location>
        <position position="13"/>
    </location>
</feature>
<keyword evidence="8 16" id="KW-0067">ATP-binding</keyword>
<evidence type="ECO:0000256" key="7">
    <source>
        <dbReference type="ARBA" id="ARBA00022741"/>
    </source>
</evidence>
<keyword evidence="9 13" id="KW-0133">Cell shape</keyword>
<dbReference type="EMBL" id="RBIE01000001">
    <property type="protein sequence ID" value="RKQ63813.1"/>
    <property type="molecule type" value="Genomic_DNA"/>
</dbReference>
<evidence type="ECO:0000256" key="2">
    <source>
        <dbReference type="ARBA" id="ARBA00004496"/>
    </source>
</evidence>
<evidence type="ECO:0000256" key="5">
    <source>
        <dbReference type="ARBA" id="ARBA00022490"/>
    </source>
</evidence>
<protein>
    <recommendedName>
        <fullName evidence="4 13">D-alanine--D-alanine ligase</fullName>
        <ecNumber evidence="4 13">6.3.2.4</ecNumber>
    </recommendedName>
    <alternativeName>
        <fullName evidence="13">D-Ala-D-Ala ligase</fullName>
    </alternativeName>
    <alternativeName>
        <fullName evidence="13">D-alanylalanine synthetase</fullName>
    </alternativeName>
</protein>
<keyword evidence="15" id="KW-0479">Metal-binding</keyword>
<dbReference type="Pfam" id="PF07478">
    <property type="entry name" value="Dala_Dala_lig_C"/>
    <property type="match status" value="1"/>
</dbReference>
<evidence type="ECO:0000256" key="11">
    <source>
        <dbReference type="ARBA" id="ARBA00023316"/>
    </source>
</evidence>
<comment type="pathway">
    <text evidence="13">Cell wall biogenesis; peptidoglycan biosynthesis.</text>
</comment>
<keyword evidence="15" id="KW-0460">Magnesium</keyword>
<dbReference type="GO" id="GO:0008360">
    <property type="term" value="P:regulation of cell shape"/>
    <property type="evidence" value="ECO:0007669"/>
    <property type="project" value="UniProtKB-KW"/>
</dbReference>
<dbReference type="InterPro" id="IPR011095">
    <property type="entry name" value="Dala_Dala_lig_C"/>
</dbReference>
<dbReference type="AlphaFoldDB" id="A0A420W903"/>
<feature type="binding site" evidence="15">
    <location>
        <position position="257"/>
    </location>
    <ligand>
        <name>Mg(2+)</name>
        <dbReference type="ChEBI" id="CHEBI:18420"/>
        <label>1</label>
    </ligand>
</feature>
<dbReference type="InterPro" id="IPR016185">
    <property type="entry name" value="PreATP-grasp_dom_sf"/>
</dbReference>
<dbReference type="InterPro" id="IPR011761">
    <property type="entry name" value="ATP-grasp"/>
</dbReference>
<reference evidence="18 19" key="1">
    <citation type="submission" date="2018-10" db="EMBL/GenBank/DDBJ databases">
        <title>Genomic Encyclopedia of Type Strains, Phase IV (KMG-IV): sequencing the most valuable type-strain genomes for metagenomic binning, comparative biology and taxonomic classification.</title>
        <authorList>
            <person name="Goeker M."/>
        </authorList>
    </citation>
    <scope>NUCLEOTIDE SEQUENCE [LARGE SCALE GENOMIC DNA]</scope>
    <source>
        <strain evidence="18 19">DSM 15521</strain>
    </source>
</reference>